<proteinExistence type="predicted"/>
<protein>
    <recommendedName>
        <fullName evidence="2">DNA-binding domain-containing protein</fullName>
    </recommendedName>
</protein>
<dbReference type="Pfam" id="PF13011">
    <property type="entry name" value="LZ_Tnp_IS481"/>
    <property type="match status" value="1"/>
</dbReference>
<accession>A0ABN2NPX4</accession>
<reference evidence="3 4" key="1">
    <citation type="journal article" date="2019" name="Int. J. Syst. Evol. Microbiol.">
        <title>The Global Catalogue of Microorganisms (GCM) 10K type strain sequencing project: providing services to taxonomists for standard genome sequencing and annotation.</title>
        <authorList>
            <consortium name="The Broad Institute Genomics Platform"/>
            <consortium name="The Broad Institute Genome Sequencing Center for Infectious Disease"/>
            <person name="Wu L."/>
            <person name="Ma J."/>
        </authorList>
    </citation>
    <scope>NUCLEOTIDE SEQUENCE [LARGE SCALE GENOMIC DNA]</scope>
    <source>
        <strain evidence="3 4">JCM 16009</strain>
    </source>
</reference>
<evidence type="ECO:0000313" key="3">
    <source>
        <dbReference type="EMBL" id="GAA1880792.1"/>
    </source>
</evidence>
<keyword evidence="4" id="KW-1185">Reference proteome</keyword>
<evidence type="ECO:0000313" key="4">
    <source>
        <dbReference type="Proteomes" id="UP001500449"/>
    </source>
</evidence>
<feature type="compositionally biased region" description="Basic residues" evidence="1">
    <location>
        <begin position="76"/>
        <end position="85"/>
    </location>
</feature>
<feature type="domain" description="DNA-binding" evidence="2">
    <location>
        <begin position="18"/>
        <end position="83"/>
    </location>
</feature>
<evidence type="ECO:0000259" key="2">
    <source>
        <dbReference type="Pfam" id="PF13011"/>
    </source>
</evidence>
<name>A0ABN2NPX4_9PSEU</name>
<organism evidence="3 4">
    <name type="scientific">Pseudonocardia ailaonensis</name>
    <dbReference type="NCBI Taxonomy" id="367279"/>
    <lineage>
        <taxon>Bacteria</taxon>
        <taxon>Bacillati</taxon>
        <taxon>Actinomycetota</taxon>
        <taxon>Actinomycetes</taxon>
        <taxon>Pseudonocardiales</taxon>
        <taxon>Pseudonocardiaceae</taxon>
        <taxon>Pseudonocardia</taxon>
    </lineage>
</organism>
<sequence>MELLKAPTPSSLEVLVSHRNVPLTIEGKRRLCLRVDRGRPKAHIAAEAGISRQSLHKWHTRWQVAGEAGLHERSSRPHRSPRRTLTRPGSDGGPAHRISTVSRSSCWAA</sequence>
<dbReference type="RefSeq" id="WP_425565983.1">
    <property type="nucleotide sequence ID" value="NZ_BAAAQK010000033.1"/>
</dbReference>
<dbReference type="Proteomes" id="UP001500449">
    <property type="component" value="Unassembled WGS sequence"/>
</dbReference>
<feature type="region of interest" description="Disordered" evidence="1">
    <location>
        <begin position="67"/>
        <end position="109"/>
    </location>
</feature>
<dbReference type="SUPFAM" id="SSF46689">
    <property type="entry name" value="Homeodomain-like"/>
    <property type="match status" value="1"/>
</dbReference>
<comment type="caution">
    <text evidence="3">The sequence shown here is derived from an EMBL/GenBank/DDBJ whole genome shotgun (WGS) entry which is preliminary data.</text>
</comment>
<dbReference type="EMBL" id="BAAAQK010000033">
    <property type="protein sequence ID" value="GAA1880792.1"/>
    <property type="molecule type" value="Genomic_DNA"/>
</dbReference>
<evidence type="ECO:0000256" key="1">
    <source>
        <dbReference type="SAM" id="MobiDB-lite"/>
    </source>
</evidence>
<gene>
    <name evidence="3" type="ORF">GCM10009836_72610</name>
</gene>
<feature type="compositionally biased region" description="Polar residues" evidence="1">
    <location>
        <begin position="99"/>
        <end position="109"/>
    </location>
</feature>
<dbReference type="InterPro" id="IPR024967">
    <property type="entry name" value="DNA-bd_IS481-type"/>
</dbReference>
<dbReference type="InterPro" id="IPR009057">
    <property type="entry name" value="Homeodomain-like_sf"/>
</dbReference>